<dbReference type="GeneID" id="19275023"/>
<dbReference type="STRING" id="1229662.W3WVQ0"/>
<dbReference type="OMA" id="PANANHR"/>
<dbReference type="InterPro" id="IPR010730">
    <property type="entry name" value="HET"/>
</dbReference>
<dbReference type="HOGENOM" id="CLU_002639_4_4_1"/>
<dbReference type="InParanoid" id="W3WVQ0"/>
<dbReference type="KEGG" id="pfy:PFICI_10010"/>
<proteinExistence type="predicted"/>
<accession>W3WVQ0</accession>
<dbReference type="AlphaFoldDB" id="W3WVQ0"/>
<name>W3WVQ0_PESFW</name>
<dbReference type="eggNOG" id="ENOG502SQ1Q">
    <property type="taxonomic scope" value="Eukaryota"/>
</dbReference>
<dbReference type="OrthoDB" id="5428863at2759"/>
<dbReference type="PANTHER" id="PTHR33112">
    <property type="entry name" value="DOMAIN PROTEIN, PUTATIVE-RELATED"/>
    <property type="match status" value="1"/>
</dbReference>
<sequence>MHTMPEKRSGDFRLAPFEDDLQLRQVPKILETKNSPPQHSAAKPANANHRLCHDCSQFDFQAAFARDPKFLEDRGVSIAISSISIATGGIPIANVGQRFRAPPQDADCLLCAMLYRSRLTYERCQYTSCSHIDRGDELRAYILVETIDLVNHGLERQGIQSLVPLIVPTACAGGLGDFKRHISTQECPILQQDVPGSLFLACQPATKFDPGAVLSWMEYCDCNHTTLCLAPKSEACKIKLLNCDTLTMEEATVESRYVALSYVWGQSNPVGDYVVRDDNGIRVLLPKSPKVISDAISATKSLGYGYLWIDKLCIDQENAIEKHQQIQQMDVIYEHAQLTIIAAAGEDETHGLPRVTSEHAPWPEKVSIGNDLSIVWTATDPHHAIRQSVWSTRGWTFQEAVLSRRRLVFLEDQVYFECNAMSCYESTSNPLDRLHAVSKVHMDNCYRGGVFDRKHADVYGFFGVDSMHLPKLYRWYISLIEQYTARKLRYDSDSYTAFSGVVRRFAKRKQQAISAIWGLPYPTGGTDNEKFSYFARSLIWAHAADCWEPGNATRRRPGFPSWSWAGWCGEVRFRSYDATHKFELESRTCRLELENPSTGEIRSLSSFGEDIHHEHSPYRILKLTTLVVPLSSLTYNPKGRLNMKVWRLGGNEAIPNLSEGAISDISFSENMKAARIDQWRCAMLAFGYEGLHLLILRKNDSTNNWVRTGLIRVRVHDYDLFMESACKGSEVMRIE</sequence>
<protein>
    <recommendedName>
        <fullName evidence="1">Heterokaryon incompatibility domain-containing protein</fullName>
    </recommendedName>
</protein>
<feature type="domain" description="Heterokaryon incompatibility" evidence="1">
    <location>
        <begin position="257"/>
        <end position="399"/>
    </location>
</feature>
<dbReference type="Proteomes" id="UP000030651">
    <property type="component" value="Unassembled WGS sequence"/>
</dbReference>
<evidence type="ECO:0000313" key="2">
    <source>
        <dbReference type="EMBL" id="ETS77948.1"/>
    </source>
</evidence>
<dbReference type="Pfam" id="PF06985">
    <property type="entry name" value="HET"/>
    <property type="match status" value="1"/>
</dbReference>
<evidence type="ECO:0000313" key="3">
    <source>
        <dbReference type="Proteomes" id="UP000030651"/>
    </source>
</evidence>
<gene>
    <name evidence="2" type="ORF">PFICI_10010</name>
</gene>
<dbReference type="PANTHER" id="PTHR33112:SF1">
    <property type="entry name" value="HETEROKARYON INCOMPATIBILITY DOMAIN-CONTAINING PROTEIN"/>
    <property type="match status" value="1"/>
</dbReference>
<keyword evidence="3" id="KW-1185">Reference proteome</keyword>
<evidence type="ECO:0000259" key="1">
    <source>
        <dbReference type="Pfam" id="PF06985"/>
    </source>
</evidence>
<organism evidence="2 3">
    <name type="scientific">Pestalotiopsis fici (strain W106-1 / CGMCC3.15140)</name>
    <dbReference type="NCBI Taxonomy" id="1229662"/>
    <lineage>
        <taxon>Eukaryota</taxon>
        <taxon>Fungi</taxon>
        <taxon>Dikarya</taxon>
        <taxon>Ascomycota</taxon>
        <taxon>Pezizomycotina</taxon>
        <taxon>Sordariomycetes</taxon>
        <taxon>Xylariomycetidae</taxon>
        <taxon>Amphisphaeriales</taxon>
        <taxon>Sporocadaceae</taxon>
        <taxon>Pestalotiopsis</taxon>
    </lineage>
</organism>
<reference evidence="3" key="1">
    <citation type="journal article" date="2015" name="BMC Genomics">
        <title>Genomic and transcriptomic analysis of the endophytic fungus Pestalotiopsis fici reveals its lifestyle and high potential for synthesis of natural products.</title>
        <authorList>
            <person name="Wang X."/>
            <person name="Zhang X."/>
            <person name="Liu L."/>
            <person name="Xiang M."/>
            <person name="Wang W."/>
            <person name="Sun X."/>
            <person name="Che Y."/>
            <person name="Guo L."/>
            <person name="Liu G."/>
            <person name="Guo L."/>
            <person name="Wang C."/>
            <person name="Yin W.B."/>
            <person name="Stadler M."/>
            <person name="Zhang X."/>
            <person name="Liu X."/>
        </authorList>
    </citation>
    <scope>NUCLEOTIDE SEQUENCE [LARGE SCALE GENOMIC DNA]</scope>
    <source>
        <strain evidence="3">W106-1 / CGMCC3.15140</strain>
    </source>
</reference>
<dbReference type="EMBL" id="KI912115">
    <property type="protein sequence ID" value="ETS77948.1"/>
    <property type="molecule type" value="Genomic_DNA"/>
</dbReference>
<dbReference type="RefSeq" id="XP_007836782.1">
    <property type="nucleotide sequence ID" value="XM_007838591.1"/>
</dbReference>